<reference evidence="3 4" key="1">
    <citation type="submission" date="2019-05" db="EMBL/GenBank/DDBJ databases">
        <title>Erythrobacter marisflavi sp. nov., isolated from isolated from water of an estuary environment.</title>
        <authorList>
            <person name="Yoon J.-H."/>
        </authorList>
    </citation>
    <scope>NUCLEOTIDE SEQUENCE [LARGE SCALE GENOMIC DNA]</scope>
    <source>
        <strain evidence="3 4">KEM-5</strain>
    </source>
</reference>
<evidence type="ECO:0000313" key="4">
    <source>
        <dbReference type="Proteomes" id="UP000309668"/>
    </source>
</evidence>
<dbReference type="Proteomes" id="UP000309668">
    <property type="component" value="Unassembled WGS sequence"/>
</dbReference>
<gene>
    <name evidence="3" type="ORF">FEV51_05790</name>
</gene>
<dbReference type="PANTHER" id="PTHR43798:SF31">
    <property type="entry name" value="AB HYDROLASE SUPERFAMILY PROTEIN YCLE"/>
    <property type="match status" value="1"/>
</dbReference>
<dbReference type="SUPFAM" id="SSF53474">
    <property type="entry name" value="alpha/beta-Hydrolases"/>
    <property type="match status" value="1"/>
</dbReference>
<dbReference type="InterPro" id="IPR000073">
    <property type="entry name" value="AB_hydrolase_1"/>
</dbReference>
<dbReference type="PRINTS" id="PR00111">
    <property type="entry name" value="ABHYDROLASE"/>
</dbReference>
<proteinExistence type="predicted"/>
<dbReference type="RefSeq" id="WP_138616860.1">
    <property type="nucleotide sequence ID" value="NZ_VCAO01000002.1"/>
</dbReference>
<name>A0A5S3P8X4_9SPHN</name>
<keyword evidence="4" id="KW-1185">Reference proteome</keyword>
<keyword evidence="1 3" id="KW-0378">Hydrolase</keyword>
<dbReference type="OrthoDB" id="8680283at2"/>
<feature type="domain" description="AB hydrolase-1" evidence="2">
    <location>
        <begin position="63"/>
        <end position="299"/>
    </location>
</feature>
<dbReference type="GO" id="GO:0016020">
    <property type="term" value="C:membrane"/>
    <property type="evidence" value="ECO:0007669"/>
    <property type="project" value="TreeGrafter"/>
</dbReference>
<dbReference type="EMBL" id="VCAO01000002">
    <property type="protein sequence ID" value="TMM48894.1"/>
    <property type="molecule type" value="Genomic_DNA"/>
</dbReference>
<dbReference type="GO" id="GO:0016787">
    <property type="term" value="F:hydrolase activity"/>
    <property type="evidence" value="ECO:0007669"/>
    <property type="project" value="UniProtKB-KW"/>
</dbReference>
<evidence type="ECO:0000313" key="3">
    <source>
        <dbReference type="EMBL" id="TMM48894.1"/>
    </source>
</evidence>
<evidence type="ECO:0000256" key="1">
    <source>
        <dbReference type="ARBA" id="ARBA00022801"/>
    </source>
</evidence>
<sequence length="326" mass="35522">MKWLWRFLGGVVVVLAALFLIFRVPDTEPDEMRAKYGGAPSQFVELPSGLTVHMRDEGPRDAPVIMLLHGSNADLHTWQPWAEALRETYRVIRFDQIGHGLTGPARNGDYAQTSFVAGVNEVADTLGLTRFTLAGNSMGGGIALAYAMAHPERLDALVLVDASGAPIKREGGGNLFFKLAAIPGLNKVMAEITPRSLVEKSYSQSVYNQAIVTPQAVDRYWEMARYPGNRTATLRRFATPRSAFDGAAVAQVQVPTLVMWGEEDSLIPYEAAGWFMQHLPNATLVHYPDIGHVPMEEAPERSSADLQSWLGDVLSASQSSGAGTAR</sequence>
<dbReference type="PANTHER" id="PTHR43798">
    <property type="entry name" value="MONOACYLGLYCEROL LIPASE"/>
    <property type="match status" value="1"/>
</dbReference>
<dbReference type="InterPro" id="IPR050266">
    <property type="entry name" value="AB_hydrolase_sf"/>
</dbReference>
<dbReference type="AlphaFoldDB" id="A0A5S3P8X4"/>
<organism evidence="3 4">
    <name type="scientific">Qipengyuania marisflavi</name>
    <dbReference type="NCBI Taxonomy" id="2486356"/>
    <lineage>
        <taxon>Bacteria</taxon>
        <taxon>Pseudomonadati</taxon>
        <taxon>Pseudomonadota</taxon>
        <taxon>Alphaproteobacteria</taxon>
        <taxon>Sphingomonadales</taxon>
        <taxon>Erythrobacteraceae</taxon>
        <taxon>Qipengyuania</taxon>
    </lineage>
</organism>
<comment type="caution">
    <text evidence="3">The sequence shown here is derived from an EMBL/GenBank/DDBJ whole genome shotgun (WGS) entry which is preliminary data.</text>
</comment>
<dbReference type="Gene3D" id="3.40.50.1820">
    <property type="entry name" value="alpha/beta hydrolase"/>
    <property type="match status" value="1"/>
</dbReference>
<evidence type="ECO:0000259" key="2">
    <source>
        <dbReference type="Pfam" id="PF00561"/>
    </source>
</evidence>
<accession>A0A5S3P8X4</accession>
<protein>
    <submittedName>
        <fullName evidence="3">Alpha/beta hydrolase</fullName>
    </submittedName>
</protein>
<dbReference type="InterPro" id="IPR029058">
    <property type="entry name" value="AB_hydrolase_fold"/>
</dbReference>
<dbReference type="Pfam" id="PF00561">
    <property type="entry name" value="Abhydrolase_1"/>
    <property type="match status" value="1"/>
</dbReference>